<dbReference type="AlphaFoldDB" id="A0A2U3QGQ5"/>
<comment type="pathway">
    <text evidence="18">Bacterial outer membrane biogenesis; LPS lipid A biosynthesis.</text>
</comment>
<dbReference type="Pfam" id="PF12804">
    <property type="entry name" value="NTP_transf_3"/>
    <property type="match status" value="1"/>
</dbReference>
<dbReference type="HAMAP" id="MF_01631">
    <property type="entry name" value="GlmU"/>
    <property type="match status" value="1"/>
</dbReference>
<comment type="pathway">
    <text evidence="18">Nucleotide-sugar biosynthesis; UDP-N-acetyl-alpha-D-glucosamine biosynthesis; UDP-N-acetyl-alpha-D-glucosamine from N-acetyl-alpha-D-glucosamine 1-phosphate: step 1/1.</text>
</comment>
<keyword evidence="14 18" id="KW-0961">Cell wall biogenesis/degradation</keyword>
<name>A0A2U3QGQ5_9BACT</name>
<keyword evidence="8 18" id="KW-0677">Repeat</keyword>
<dbReference type="InterPro" id="IPR011004">
    <property type="entry name" value="Trimer_LpxA-like_sf"/>
</dbReference>
<reference evidence="21" key="1">
    <citation type="submission" date="2018-03" db="EMBL/GenBank/DDBJ databases">
        <authorList>
            <person name="Zecchin S."/>
        </authorList>
    </citation>
    <scope>NUCLEOTIDE SEQUENCE [LARGE SCALE GENOMIC DNA]</scope>
</reference>
<feature type="binding site" evidence="18">
    <location>
        <begin position="78"/>
        <end position="79"/>
    </location>
    <ligand>
        <name>UDP-N-acetyl-alpha-D-glucosamine</name>
        <dbReference type="ChEBI" id="CHEBI:57705"/>
    </ligand>
</feature>
<dbReference type="PANTHER" id="PTHR43584">
    <property type="entry name" value="NUCLEOTIDYL TRANSFERASE"/>
    <property type="match status" value="1"/>
</dbReference>
<evidence type="ECO:0000313" key="20">
    <source>
        <dbReference type="EMBL" id="SPQ00525.1"/>
    </source>
</evidence>
<evidence type="ECO:0000256" key="7">
    <source>
        <dbReference type="ARBA" id="ARBA00022723"/>
    </source>
</evidence>
<evidence type="ECO:0000256" key="15">
    <source>
        <dbReference type="ARBA" id="ARBA00048247"/>
    </source>
</evidence>
<evidence type="ECO:0000256" key="9">
    <source>
        <dbReference type="ARBA" id="ARBA00022842"/>
    </source>
</evidence>
<dbReference type="GO" id="GO:0000287">
    <property type="term" value="F:magnesium ion binding"/>
    <property type="evidence" value="ECO:0007669"/>
    <property type="project" value="UniProtKB-UniRule"/>
</dbReference>
<feature type="region of interest" description="N-acetyltransferase" evidence="18">
    <location>
        <begin position="251"/>
        <end position="461"/>
    </location>
</feature>
<dbReference type="Proteomes" id="UP000245125">
    <property type="component" value="Unassembled WGS sequence"/>
</dbReference>
<feature type="binding site" evidence="18">
    <location>
        <position position="351"/>
    </location>
    <ligand>
        <name>UDP-N-acetyl-alpha-D-glucosamine</name>
        <dbReference type="ChEBI" id="CHEBI:57705"/>
    </ligand>
</feature>
<keyword evidence="6 18" id="KW-0548">Nucleotidyltransferase</keyword>
<evidence type="ECO:0000256" key="12">
    <source>
        <dbReference type="ARBA" id="ARBA00023268"/>
    </source>
</evidence>
<protein>
    <recommendedName>
        <fullName evidence="18">Bifunctional protein GlmU</fullName>
    </recommendedName>
    <domain>
        <recommendedName>
            <fullName evidence="18">UDP-N-acetylglucosamine pyrophosphorylase</fullName>
            <ecNumber evidence="18">2.7.7.23</ecNumber>
        </recommendedName>
        <alternativeName>
            <fullName evidence="18">N-acetylglucosamine-1-phosphate uridyltransferase</fullName>
        </alternativeName>
    </domain>
    <domain>
        <recommendedName>
            <fullName evidence="18">Glucosamine-1-phosphate N-acetyltransferase</fullName>
            <ecNumber evidence="18">2.3.1.157</ecNumber>
        </recommendedName>
    </domain>
</protein>
<dbReference type="GO" id="GO:0016020">
    <property type="term" value="C:membrane"/>
    <property type="evidence" value="ECO:0007669"/>
    <property type="project" value="GOC"/>
</dbReference>
<dbReference type="GO" id="GO:0019134">
    <property type="term" value="F:glucosamine-1-phosphate N-acetyltransferase activity"/>
    <property type="evidence" value="ECO:0007669"/>
    <property type="project" value="UniProtKB-UniRule"/>
</dbReference>
<dbReference type="OrthoDB" id="9775031at2"/>
<feature type="binding site" evidence="18">
    <location>
        <position position="380"/>
    </location>
    <ligand>
        <name>acetyl-CoA</name>
        <dbReference type="ChEBI" id="CHEBI:57288"/>
    </ligand>
</feature>
<dbReference type="CDD" id="cd02540">
    <property type="entry name" value="GT2_GlmU_N_bac"/>
    <property type="match status" value="1"/>
</dbReference>
<feature type="binding site" evidence="18">
    <location>
        <position position="377"/>
    </location>
    <ligand>
        <name>UDP-N-acetyl-alpha-D-glucosamine</name>
        <dbReference type="ChEBI" id="CHEBI:57705"/>
    </ligand>
</feature>
<dbReference type="InterPro" id="IPR050065">
    <property type="entry name" value="GlmU-like"/>
</dbReference>
<feature type="region of interest" description="Linker" evidence="18">
    <location>
        <begin position="230"/>
        <end position="250"/>
    </location>
</feature>
<evidence type="ECO:0000256" key="2">
    <source>
        <dbReference type="ARBA" id="ARBA00007707"/>
    </source>
</evidence>
<dbReference type="GO" id="GO:0000902">
    <property type="term" value="P:cell morphogenesis"/>
    <property type="evidence" value="ECO:0007669"/>
    <property type="project" value="UniProtKB-UniRule"/>
</dbReference>
<proteinExistence type="inferred from homology"/>
<feature type="binding site" evidence="18">
    <location>
        <begin position="386"/>
        <end position="387"/>
    </location>
    <ligand>
        <name>acetyl-CoA</name>
        <dbReference type="ChEBI" id="CHEBI:57288"/>
    </ligand>
</feature>
<comment type="function">
    <text evidence="17 18">Catalyzes the last two sequential reactions in the de novo biosynthetic pathway for UDP-N-acetylglucosamine (UDP-GlcNAc). The C-terminal domain catalyzes the transfer of acetyl group from acetyl coenzyme A to glucosamine-1-phosphate (GlcN-1-P) to produce N-acetylglucosamine-1-phosphate (GlcNAc-1-P), which is converted into UDP-GlcNAc by the transfer of uridine 5-monophosphate (from uridine 5-triphosphate), a reaction catalyzed by the N-terminal domain.</text>
</comment>
<dbReference type="PANTHER" id="PTHR43584:SF3">
    <property type="entry name" value="BIFUNCTIONAL PROTEIN GLMU"/>
    <property type="match status" value="1"/>
</dbReference>
<evidence type="ECO:0000256" key="10">
    <source>
        <dbReference type="ARBA" id="ARBA00022960"/>
    </source>
</evidence>
<feature type="binding site" evidence="18">
    <location>
        <position position="22"/>
    </location>
    <ligand>
        <name>UDP-N-acetyl-alpha-D-glucosamine</name>
        <dbReference type="ChEBI" id="CHEBI:57705"/>
    </ligand>
</feature>
<comment type="catalytic activity">
    <reaction evidence="16 18">
        <text>N-acetyl-alpha-D-glucosamine 1-phosphate + UTP + H(+) = UDP-N-acetyl-alpha-D-glucosamine + diphosphate</text>
        <dbReference type="Rhea" id="RHEA:13509"/>
        <dbReference type="ChEBI" id="CHEBI:15378"/>
        <dbReference type="ChEBI" id="CHEBI:33019"/>
        <dbReference type="ChEBI" id="CHEBI:46398"/>
        <dbReference type="ChEBI" id="CHEBI:57705"/>
        <dbReference type="ChEBI" id="CHEBI:57776"/>
        <dbReference type="EC" id="2.7.7.23"/>
    </reaction>
</comment>
<dbReference type="Pfam" id="PF00132">
    <property type="entry name" value="Hexapep"/>
    <property type="match status" value="1"/>
</dbReference>
<dbReference type="InterPro" id="IPR029044">
    <property type="entry name" value="Nucleotide-diphossugar_trans"/>
</dbReference>
<feature type="binding site" evidence="18">
    <location>
        <position position="140"/>
    </location>
    <ligand>
        <name>UDP-N-acetyl-alpha-D-glucosamine</name>
        <dbReference type="ChEBI" id="CHEBI:57705"/>
    </ligand>
</feature>
<evidence type="ECO:0000256" key="4">
    <source>
        <dbReference type="ARBA" id="ARBA00022490"/>
    </source>
</evidence>
<comment type="similarity">
    <text evidence="3 18">In the N-terminal section; belongs to the N-acetylglucosamine-1-phosphate uridyltransferase family.</text>
</comment>
<evidence type="ECO:0000259" key="19">
    <source>
        <dbReference type="Pfam" id="PF12804"/>
    </source>
</evidence>
<evidence type="ECO:0000313" key="21">
    <source>
        <dbReference type="Proteomes" id="UP000245125"/>
    </source>
</evidence>
<feature type="binding site" evidence="18">
    <location>
        <position position="103"/>
    </location>
    <ligand>
        <name>Mg(2+)</name>
        <dbReference type="ChEBI" id="CHEBI:18420"/>
    </ligand>
</feature>
<dbReference type="GO" id="GO:0005737">
    <property type="term" value="C:cytoplasm"/>
    <property type="evidence" value="ECO:0007669"/>
    <property type="project" value="UniProtKB-SubCell"/>
</dbReference>
<keyword evidence="10 18" id="KW-0133">Cell shape</keyword>
<dbReference type="InterPro" id="IPR038009">
    <property type="entry name" value="GlmU_C_LbH"/>
</dbReference>
<evidence type="ECO:0000256" key="17">
    <source>
        <dbReference type="ARBA" id="ARBA00049628"/>
    </source>
</evidence>
<dbReference type="GO" id="GO:0008360">
    <property type="term" value="P:regulation of cell shape"/>
    <property type="evidence" value="ECO:0007669"/>
    <property type="project" value="UniProtKB-KW"/>
</dbReference>
<dbReference type="Gene3D" id="2.160.10.10">
    <property type="entry name" value="Hexapeptide repeat proteins"/>
    <property type="match status" value="1"/>
</dbReference>
<comment type="subcellular location">
    <subcellularLocation>
        <location evidence="1 18">Cytoplasm</location>
    </subcellularLocation>
</comment>
<dbReference type="GO" id="GO:0006048">
    <property type="term" value="P:UDP-N-acetylglucosamine biosynthetic process"/>
    <property type="evidence" value="ECO:0007669"/>
    <property type="project" value="UniProtKB-UniPathway"/>
</dbReference>
<evidence type="ECO:0000256" key="3">
    <source>
        <dbReference type="ARBA" id="ARBA00007947"/>
    </source>
</evidence>
<dbReference type="Gene3D" id="3.90.550.10">
    <property type="entry name" value="Spore Coat Polysaccharide Biosynthesis Protein SpsA, Chain A"/>
    <property type="match status" value="1"/>
</dbReference>
<keyword evidence="11 18" id="KW-0573">Peptidoglycan synthesis</keyword>
<organism evidence="20 21">
    <name type="scientific">Candidatus Sulfobium mesophilum</name>
    <dbReference type="NCBI Taxonomy" id="2016548"/>
    <lineage>
        <taxon>Bacteria</taxon>
        <taxon>Pseudomonadati</taxon>
        <taxon>Nitrospirota</taxon>
        <taxon>Nitrospiria</taxon>
        <taxon>Nitrospirales</taxon>
        <taxon>Nitrospiraceae</taxon>
        <taxon>Candidatus Sulfobium</taxon>
    </lineage>
</organism>
<dbReference type="GO" id="GO:0009245">
    <property type="term" value="P:lipid A biosynthetic process"/>
    <property type="evidence" value="ECO:0007669"/>
    <property type="project" value="UniProtKB-UniRule"/>
</dbReference>
<dbReference type="InterPro" id="IPR005882">
    <property type="entry name" value="Bifunctional_GlmU"/>
</dbReference>
<dbReference type="UniPathway" id="UPA00973"/>
<feature type="binding site" evidence="18">
    <location>
        <position position="423"/>
    </location>
    <ligand>
        <name>acetyl-CoA</name>
        <dbReference type="ChEBI" id="CHEBI:57288"/>
    </ligand>
</feature>
<feature type="active site" description="Proton acceptor" evidence="18">
    <location>
        <position position="363"/>
    </location>
</feature>
<feature type="binding site" evidence="18">
    <location>
        <position position="227"/>
    </location>
    <ligand>
        <name>Mg(2+)</name>
        <dbReference type="ChEBI" id="CHEBI:18420"/>
    </ligand>
</feature>
<dbReference type="InterPro" id="IPR018357">
    <property type="entry name" value="Hexapep_transf_CS"/>
</dbReference>
<dbReference type="EC" id="2.7.7.23" evidence="18"/>
<comment type="pathway">
    <text evidence="18">Nucleotide-sugar biosynthesis; UDP-N-acetyl-alpha-D-glucosamine biosynthesis; N-acetyl-alpha-D-glucosamine 1-phosphate from alpha-D-glucosamine 6-phosphate (route II): step 2/2.</text>
</comment>
<feature type="binding site" evidence="18">
    <location>
        <position position="170"/>
    </location>
    <ligand>
        <name>UDP-N-acetyl-alpha-D-glucosamine</name>
        <dbReference type="ChEBI" id="CHEBI:57705"/>
    </ligand>
</feature>
<comment type="cofactor">
    <cofactor evidence="18">
        <name>Mg(2+)</name>
        <dbReference type="ChEBI" id="CHEBI:18420"/>
    </cofactor>
    <text evidence="18">Binds 1 Mg(2+) ion per subunit.</text>
</comment>
<keyword evidence="21" id="KW-1185">Reference proteome</keyword>
<dbReference type="SUPFAM" id="SSF53448">
    <property type="entry name" value="Nucleotide-diphospho-sugar transferases"/>
    <property type="match status" value="1"/>
</dbReference>
<dbReference type="UniPathway" id="UPA00113">
    <property type="reaction ID" value="UER00532"/>
</dbReference>
<feature type="binding site" evidence="18">
    <location>
        <position position="405"/>
    </location>
    <ligand>
        <name>acetyl-CoA</name>
        <dbReference type="ChEBI" id="CHEBI:57288"/>
    </ligand>
</feature>
<gene>
    <name evidence="18 20" type="primary">glmU</name>
    <name evidence="20" type="ORF">NBG4_260020</name>
</gene>
<feature type="binding site" evidence="18">
    <location>
        <position position="333"/>
    </location>
    <ligand>
        <name>UDP-N-acetyl-alpha-D-glucosamine</name>
        <dbReference type="ChEBI" id="CHEBI:57705"/>
    </ligand>
</feature>
<accession>A0A2U3QGQ5</accession>
<feature type="domain" description="MobA-like NTP transferase" evidence="19">
    <location>
        <begin position="5"/>
        <end position="133"/>
    </location>
</feature>
<comment type="similarity">
    <text evidence="2 18">In the C-terminal section; belongs to the transferase hexapeptide repeat family.</text>
</comment>
<feature type="binding site" evidence="18">
    <location>
        <position position="440"/>
    </location>
    <ligand>
        <name>acetyl-CoA</name>
        <dbReference type="ChEBI" id="CHEBI:57288"/>
    </ligand>
</feature>
<dbReference type="EMBL" id="OUUY01000071">
    <property type="protein sequence ID" value="SPQ00525.1"/>
    <property type="molecule type" value="Genomic_DNA"/>
</dbReference>
<dbReference type="InterPro" id="IPR001451">
    <property type="entry name" value="Hexapep"/>
</dbReference>
<keyword evidence="9 18" id="KW-0460">Magnesium</keyword>
<dbReference type="GO" id="GO:0071555">
    <property type="term" value="P:cell wall organization"/>
    <property type="evidence" value="ECO:0007669"/>
    <property type="project" value="UniProtKB-KW"/>
</dbReference>
<feature type="binding site" evidence="18">
    <location>
        <position position="366"/>
    </location>
    <ligand>
        <name>UDP-N-acetyl-alpha-D-glucosamine</name>
        <dbReference type="ChEBI" id="CHEBI:57705"/>
    </ligand>
</feature>
<keyword evidence="7 18" id="KW-0479">Metal-binding</keyword>
<sequence>MSIACVILAAGLGKRMKAGYPKVLHEICGVTMLESVVDTARRIKAEKIIVVAGKHIDLIRKSLSAEDISFALQKEARGTGHALMCARKELGGFKGTTVVLNGDAPLLEHETIRKFLRLHQRDRNSLSVLSFKANDPSGYGRVIRDGAGGVASIIEEKDAGPDQKTIREVNSGVYALNGEALLLLDAIRINRAKGEYYLTDIIAEAARRRVKAAAYCIGTEEEFMGVNTRDELRRASFLMRKRIVNKWSERGVTFIDPGSVFVHAGVTIGRDSVIYPNVYLEGNTKIGRKATIFPNVRIVNADIGAGVVIKDSTVIEESQVRKGASVGPFAHLRPGSQVGDRAKVGNFVELKKAVIGKDSKASHLSYLGDTRIGRGVNIGAGTITCNYDGTHKHTTVLEDGVFVGSDTQLVAPVKVGRGSYIGAGSTITKDVPPGALALSRTVQRIIPGWAKGKKIRGKPKK</sequence>
<evidence type="ECO:0000256" key="18">
    <source>
        <dbReference type="HAMAP-Rule" id="MF_01631"/>
    </source>
</evidence>
<evidence type="ECO:0000256" key="11">
    <source>
        <dbReference type="ARBA" id="ARBA00022984"/>
    </source>
</evidence>
<evidence type="ECO:0000256" key="1">
    <source>
        <dbReference type="ARBA" id="ARBA00004496"/>
    </source>
</evidence>
<dbReference type="EC" id="2.3.1.157" evidence="18"/>
<dbReference type="NCBIfam" id="TIGR01173">
    <property type="entry name" value="glmU"/>
    <property type="match status" value="1"/>
</dbReference>
<evidence type="ECO:0000256" key="14">
    <source>
        <dbReference type="ARBA" id="ARBA00023316"/>
    </source>
</evidence>
<dbReference type="SUPFAM" id="SSF51161">
    <property type="entry name" value="Trimeric LpxA-like enzymes"/>
    <property type="match status" value="1"/>
</dbReference>
<keyword evidence="12 18" id="KW-0511">Multifunctional enzyme</keyword>
<dbReference type="PROSITE" id="PS00101">
    <property type="entry name" value="HEXAPEP_TRANSFERASES"/>
    <property type="match status" value="2"/>
</dbReference>
<evidence type="ECO:0000256" key="16">
    <source>
        <dbReference type="ARBA" id="ARBA00048493"/>
    </source>
</evidence>
<feature type="binding site" evidence="18">
    <location>
        <position position="73"/>
    </location>
    <ligand>
        <name>UDP-N-acetyl-alpha-D-glucosamine</name>
        <dbReference type="ChEBI" id="CHEBI:57705"/>
    </ligand>
</feature>
<dbReference type="GO" id="GO:0009252">
    <property type="term" value="P:peptidoglycan biosynthetic process"/>
    <property type="evidence" value="ECO:0007669"/>
    <property type="project" value="UniProtKB-UniRule"/>
</dbReference>
<evidence type="ECO:0000256" key="6">
    <source>
        <dbReference type="ARBA" id="ARBA00022695"/>
    </source>
</evidence>
<comment type="caution">
    <text evidence="18">Lacks conserved residue(s) required for the propagation of feature annotation.</text>
</comment>
<feature type="binding site" evidence="18">
    <location>
        <position position="155"/>
    </location>
    <ligand>
        <name>UDP-N-acetyl-alpha-D-glucosamine</name>
        <dbReference type="ChEBI" id="CHEBI:57705"/>
    </ligand>
</feature>
<comment type="catalytic activity">
    <reaction evidence="15 18">
        <text>alpha-D-glucosamine 1-phosphate + acetyl-CoA = N-acetyl-alpha-D-glucosamine 1-phosphate + CoA + H(+)</text>
        <dbReference type="Rhea" id="RHEA:13725"/>
        <dbReference type="ChEBI" id="CHEBI:15378"/>
        <dbReference type="ChEBI" id="CHEBI:57287"/>
        <dbReference type="ChEBI" id="CHEBI:57288"/>
        <dbReference type="ChEBI" id="CHEBI:57776"/>
        <dbReference type="ChEBI" id="CHEBI:58516"/>
        <dbReference type="EC" id="2.3.1.157"/>
    </reaction>
</comment>
<feature type="binding site" evidence="18">
    <location>
        <position position="227"/>
    </location>
    <ligand>
        <name>UDP-N-acetyl-alpha-D-glucosamine</name>
        <dbReference type="ChEBI" id="CHEBI:57705"/>
    </ligand>
</feature>
<comment type="subunit">
    <text evidence="18">Homotrimer.</text>
</comment>
<feature type="binding site" evidence="18">
    <location>
        <begin position="8"/>
        <end position="11"/>
    </location>
    <ligand>
        <name>UDP-N-acetyl-alpha-D-glucosamine</name>
        <dbReference type="ChEBI" id="CHEBI:57705"/>
    </ligand>
</feature>
<evidence type="ECO:0000256" key="8">
    <source>
        <dbReference type="ARBA" id="ARBA00022737"/>
    </source>
</evidence>
<keyword evidence="4 18" id="KW-0963">Cytoplasm</keyword>
<keyword evidence="13 18" id="KW-0012">Acyltransferase</keyword>
<dbReference type="GO" id="GO:0003977">
    <property type="term" value="F:UDP-N-acetylglucosamine diphosphorylase activity"/>
    <property type="evidence" value="ECO:0007669"/>
    <property type="project" value="UniProtKB-UniRule"/>
</dbReference>
<dbReference type="InterPro" id="IPR025877">
    <property type="entry name" value="MobA-like_NTP_Trfase"/>
</dbReference>
<evidence type="ECO:0000256" key="5">
    <source>
        <dbReference type="ARBA" id="ARBA00022679"/>
    </source>
</evidence>
<evidence type="ECO:0000256" key="13">
    <source>
        <dbReference type="ARBA" id="ARBA00023315"/>
    </source>
</evidence>
<feature type="region of interest" description="Pyrophosphorylase" evidence="18">
    <location>
        <begin position="1"/>
        <end position="229"/>
    </location>
</feature>
<dbReference type="CDD" id="cd03353">
    <property type="entry name" value="LbH_GlmU_C"/>
    <property type="match status" value="1"/>
</dbReference>
<keyword evidence="5 18" id="KW-0808">Transferase</keyword>